<accession>A0A914XEV1</accession>
<proteinExistence type="predicted"/>
<feature type="region of interest" description="Disordered" evidence="1">
    <location>
        <begin position="91"/>
        <end position="116"/>
    </location>
</feature>
<evidence type="ECO:0000313" key="3">
    <source>
        <dbReference type="Proteomes" id="UP000887566"/>
    </source>
</evidence>
<dbReference type="AlphaFoldDB" id="A0A914XEV1"/>
<organism evidence="3 4">
    <name type="scientific">Plectus sambesii</name>
    <dbReference type="NCBI Taxonomy" id="2011161"/>
    <lineage>
        <taxon>Eukaryota</taxon>
        <taxon>Metazoa</taxon>
        <taxon>Ecdysozoa</taxon>
        <taxon>Nematoda</taxon>
        <taxon>Chromadorea</taxon>
        <taxon>Plectida</taxon>
        <taxon>Plectina</taxon>
        <taxon>Plectoidea</taxon>
        <taxon>Plectidae</taxon>
        <taxon>Plectus</taxon>
    </lineage>
</organism>
<dbReference type="Proteomes" id="UP000887566">
    <property type="component" value="Unplaced"/>
</dbReference>
<keyword evidence="2" id="KW-0732">Signal</keyword>
<evidence type="ECO:0000256" key="1">
    <source>
        <dbReference type="SAM" id="MobiDB-lite"/>
    </source>
</evidence>
<reference evidence="4" key="1">
    <citation type="submission" date="2022-11" db="UniProtKB">
        <authorList>
            <consortium name="WormBaseParasite"/>
        </authorList>
    </citation>
    <scope>IDENTIFICATION</scope>
</reference>
<sequence>MSVIFLCLLFASSAVCGPIAPFETRSILAGNDALRISRLKDTVAQEEYSGDTAAQSSASENEGASTSIELAAAPVGNGESAPTSEAIAEQGYGSQSGADVTAPVTEPSSEILPKKLVYEELPVGTTPDPNEPEIGPDGKVIPLRPWGEAVGTTAQPTATSAAPIEENVSPIFLLHIAKLSEAKALPTVPTTNNPNFFTLPGASSTTAGGSDQPGATKGATGSTTGEATNGQGEKIVKNGKTKGQGSFPPREEPEEECDYVEDGFAPCGFLGYVYVLPYPYASTQQFYAQGQNPEANYGCGQSDCPINAPYAHQAYFYPS</sequence>
<feature type="compositionally biased region" description="Low complexity" evidence="1">
    <location>
        <begin position="214"/>
        <end position="230"/>
    </location>
</feature>
<evidence type="ECO:0000313" key="4">
    <source>
        <dbReference type="WBParaSite" id="PSAMB.scaffold7945size6858.g30791.t1"/>
    </source>
</evidence>
<evidence type="ECO:0000256" key="2">
    <source>
        <dbReference type="SAM" id="SignalP"/>
    </source>
</evidence>
<protein>
    <submittedName>
        <fullName evidence="4">Uncharacterized protein</fullName>
    </submittedName>
</protein>
<dbReference type="WBParaSite" id="PSAMB.scaffold7945size6858.g30791.t1">
    <property type="protein sequence ID" value="PSAMB.scaffold7945size6858.g30791.t1"/>
    <property type="gene ID" value="PSAMB.scaffold7945size6858.g30791"/>
</dbReference>
<name>A0A914XEV1_9BILA</name>
<feature type="region of interest" description="Disordered" evidence="1">
    <location>
        <begin position="199"/>
        <end position="255"/>
    </location>
</feature>
<feature type="signal peptide" evidence="2">
    <location>
        <begin position="1"/>
        <end position="16"/>
    </location>
</feature>
<feature type="chain" id="PRO_5037482197" evidence="2">
    <location>
        <begin position="17"/>
        <end position="319"/>
    </location>
</feature>
<keyword evidence="3" id="KW-1185">Reference proteome</keyword>